<dbReference type="CDD" id="cd02245">
    <property type="entry name" value="cupin_7S_vicilin-like_C"/>
    <property type="match status" value="1"/>
</dbReference>
<reference evidence="7" key="2">
    <citation type="submission" date="2020-03" db="EMBL/GenBank/DDBJ databases">
        <title>Walnut 2.0.</title>
        <authorList>
            <person name="Marrano A."/>
            <person name="Britton M."/>
            <person name="Zimin A.V."/>
            <person name="Zaini P.A."/>
            <person name="Workman R."/>
            <person name="Puiu D."/>
            <person name="Bianco L."/>
            <person name="Allen B.J."/>
            <person name="Troggio M."/>
            <person name="Leslie C.A."/>
            <person name="Timp W."/>
            <person name="Dendekar A."/>
            <person name="Salzberg S.L."/>
            <person name="Neale D.B."/>
        </authorList>
    </citation>
    <scope>NUCLEOTIDE SEQUENCE</scope>
    <source>
        <tissue evidence="7">Leaves</tissue>
    </source>
</reference>
<dbReference type="InterPro" id="IPR006045">
    <property type="entry name" value="Cupin_1"/>
</dbReference>
<dbReference type="SMR" id="A0A833XHI2"/>
<dbReference type="Proteomes" id="UP000619265">
    <property type="component" value="Unassembled WGS sequence"/>
</dbReference>
<feature type="signal peptide" evidence="5">
    <location>
        <begin position="1"/>
        <end position="36"/>
    </location>
</feature>
<feature type="region of interest" description="Disordered" evidence="4">
    <location>
        <begin position="177"/>
        <end position="224"/>
    </location>
</feature>
<dbReference type="Gramene" id="Jr07_24930_p1">
    <property type="protein sequence ID" value="cds.Jr07_24930_p1"/>
    <property type="gene ID" value="Jr07_24930"/>
</dbReference>
<feature type="compositionally biased region" description="Basic and acidic residues" evidence="4">
    <location>
        <begin position="188"/>
        <end position="210"/>
    </location>
</feature>
<evidence type="ECO:0000259" key="6">
    <source>
        <dbReference type="SMART" id="SM00835"/>
    </source>
</evidence>
<dbReference type="Gene3D" id="2.60.120.10">
    <property type="entry name" value="Jelly Rolls"/>
    <property type="match status" value="2"/>
</dbReference>
<evidence type="ECO:0000256" key="3">
    <source>
        <dbReference type="SAM" id="Coils"/>
    </source>
</evidence>
<organism evidence="7 8">
    <name type="scientific">Juglans regia</name>
    <name type="common">English walnut</name>
    <dbReference type="NCBI Taxonomy" id="51240"/>
    <lineage>
        <taxon>Eukaryota</taxon>
        <taxon>Viridiplantae</taxon>
        <taxon>Streptophyta</taxon>
        <taxon>Embryophyta</taxon>
        <taxon>Tracheophyta</taxon>
        <taxon>Spermatophyta</taxon>
        <taxon>Magnoliopsida</taxon>
        <taxon>eudicotyledons</taxon>
        <taxon>Gunneridae</taxon>
        <taxon>Pentapetalae</taxon>
        <taxon>rosids</taxon>
        <taxon>fabids</taxon>
        <taxon>Fagales</taxon>
        <taxon>Juglandaceae</taxon>
        <taxon>Juglans</taxon>
    </lineage>
</organism>
<evidence type="ECO:0000256" key="5">
    <source>
        <dbReference type="SAM" id="SignalP"/>
    </source>
</evidence>
<keyword evidence="5" id="KW-0732">Signal</keyword>
<dbReference type="Pfam" id="PF04702">
    <property type="entry name" value="Vicilin_N"/>
    <property type="match status" value="1"/>
</dbReference>
<name>A0A833XHI2_JUGRE</name>
<comment type="caution">
    <text evidence="7">The sequence shown here is derived from an EMBL/GenBank/DDBJ whole genome shotgun (WGS) entry which is preliminary data.</text>
</comment>
<dbReference type="InterPro" id="IPR014710">
    <property type="entry name" value="RmlC-like_jellyroll"/>
</dbReference>
<dbReference type="Gene3D" id="6.10.250.890">
    <property type="match status" value="4"/>
</dbReference>
<dbReference type="SMART" id="SM00835">
    <property type="entry name" value="Cupin_1"/>
    <property type="match status" value="2"/>
</dbReference>
<evidence type="ECO:0000256" key="1">
    <source>
        <dbReference type="ARBA" id="ARBA00023129"/>
    </source>
</evidence>
<dbReference type="GO" id="GO:0045735">
    <property type="term" value="F:nutrient reservoir activity"/>
    <property type="evidence" value="ECO:0007669"/>
    <property type="project" value="UniProtKB-KW"/>
</dbReference>
<dbReference type="InterPro" id="IPR011051">
    <property type="entry name" value="RmlC_Cupin_sf"/>
</dbReference>
<feature type="domain" description="Cupin type-1" evidence="6">
    <location>
        <begin position="592"/>
        <end position="762"/>
    </location>
</feature>
<dbReference type="AlphaFoldDB" id="A0A833XHI2"/>
<feature type="region of interest" description="Disordered" evidence="4">
    <location>
        <begin position="356"/>
        <end position="403"/>
    </location>
</feature>
<feature type="region of interest" description="Disordered" evidence="4">
    <location>
        <begin position="251"/>
        <end position="283"/>
    </location>
</feature>
<dbReference type="InterPro" id="IPR050253">
    <property type="entry name" value="Seed_Storage-Functional"/>
</dbReference>
<feature type="compositionally biased region" description="Low complexity" evidence="4">
    <location>
        <begin position="178"/>
        <end position="187"/>
    </location>
</feature>
<protein>
    <recommendedName>
        <fullName evidence="6">Cupin type-1 domain-containing protein</fullName>
    </recommendedName>
</protein>
<proteinExistence type="inferred from homology"/>
<dbReference type="EMBL" id="LIHL02000007">
    <property type="protein sequence ID" value="KAF5466111.1"/>
    <property type="molecule type" value="Genomic_DNA"/>
</dbReference>
<dbReference type="CDD" id="cd02244">
    <property type="entry name" value="cupin_7S_vicilin-like_N"/>
    <property type="match status" value="1"/>
</dbReference>
<evidence type="ECO:0000256" key="4">
    <source>
        <dbReference type="SAM" id="MobiDB-lite"/>
    </source>
</evidence>
<feature type="coiled-coil region" evidence="3">
    <location>
        <begin position="735"/>
        <end position="762"/>
    </location>
</feature>
<dbReference type="InterPro" id="IPR006792">
    <property type="entry name" value="Vicilin_N"/>
</dbReference>
<dbReference type="PANTHER" id="PTHR31189:SF41">
    <property type="entry name" value="VICILIN C72"/>
    <property type="match status" value="1"/>
</dbReference>
<feature type="domain" description="Cupin type-1" evidence="6">
    <location>
        <begin position="393"/>
        <end position="547"/>
    </location>
</feature>
<reference evidence="7" key="1">
    <citation type="submission" date="2015-10" db="EMBL/GenBank/DDBJ databases">
        <authorList>
            <person name="Martinez-Garcia P.J."/>
            <person name="Crepeau M.W."/>
            <person name="Puiu D."/>
            <person name="Gonzalez-Ibeas D."/>
            <person name="Whalen J."/>
            <person name="Stevens K."/>
            <person name="Paul R."/>
            <person name="Butterfield T."/>
            <person name="Britton M."/>
            <person name="Reagan R."/>
            <person name="Chakraborty S."/>
            <person name="Walawage S.L."/>
            <person name="Vasquez-Gross H.A."/>
            <person name="Cardeno C."/>
            <person name="Famula R."/>
            <person name="Pratt K."/>
            <person name="Kuruganti S."/>
            <person name="Aradhya M.K."/>
            <person name="Leslie C.A."/>
            <person name="Dandekar A.M."/>
            <person name="Salzberg S.L."/>
            <person name="Wegrzyn J.L."/>
            <person name="Langley C.H."/>
            <person name="Neale D.B."/>
        </authorList>
    </citation>
    <scope>NUCLEOTIDE SEQUENCE</scope>
    <source>
        <tissue evidence="7">Leaves</tissue>
    </source>
</reference>
<feature type="non-terminal residue" evidence="7">
    <location>
        <position position="1"/>
    </location>
</feature>
<keyword evidence="3" id="KW-0175">Coiled coil</keyword>
<evidence type="ECO:0000313" key="8">
    <source>
        <dbReference type="Proteomes" id="UP000619265"/>
    </source>
</evidence>
<dbReference type="Pfam" id="PF00190">
    <property type="entry name" value="Cupin_1"/>
    <property type="match status" value="2"/>
</dbReference>
<comment type="similarity">
    <text evidence="2">Belongs to the 7S seed storage protein family.</text>
</comment>
<feature type="region of interest" description="Disordered" evidence="4">
    <location>
        <begin position="141"/>
        <end position="164"/>
    </location>
</feature>
<feature type="chain" id="PRO_5032382765" description="Cupin type-1 domain-containing protein" evidence="5">
    <location>
        <begin position="37"/>
        <end position="799"/>
    </location>
</feature>
<accession>A0A833XHI2</accession>
<feature type="compositionally biased region" description="Basic and acidic residues" evidence="4">
    <location>
        <begin position="251"/>
        <end position="282"/>
    </location>
</feature>
<keyword evidence="1" id="KW-0708">Seed storage protein</keyword>
<evidence type="ECO:0000256" key="2">
    <source>
        <dbReference type="ARBA" id="ARBA00023597"/>
    </source>
</evidence>
<keyword evidence="1" id="KW-0758">Storage protein</keyword>
<dbReference type="SUPFAM" id="SSF51182">
    <property type="entry name" value="RmlC-like cupins"/>
    <property type="match status" value="2"/>
</dbReference>
<dbReference type="PANTHER" id="PTHR31189">
    <property type="entry name" value="OS03G0336100 PROTEIN-RELATED"/>
    <property type="match status" value="1"/>
</dbReference>
<evidence type="ECO:0000313" key="7">
    <source>
        <dbReference type="EMBL" id="KAF5466111.1"/>
    </source>
</evidence>
<gene>
    <name evidence="7" type="ORF">F2P56_016066</name>
</gene>
<sequence>PSKEAKTRTIMVIKAKIPLFLFLSALFLALVCSSLALETEDLSNELNPHHDPESHRREFQQCQERCQREERGQRQAQQCQRRCEEQLREREREREREEVVNPRDPRQQYEQCRETCEKQDPRQQPQCERRCERQFQEQEERERRERGRGKGDDDQENPRDPREQYRQCQEHCRRQGKGQRQQQQCQSRCEERFEEEQRRQEERERRRGRDDDDEENPRDPREQYRQCQEYCRRQGQGQRQQQQCQSRCEERLEEEQRSQEERERRRGRDVDDQNPRDPEQRYEQCQQQCERQRRGQEQTLCRRRCEQRRQQEERERQRGRDRQDPQQQYHRCQRRCQIQEQSPERQRQCQQRCERQYKEQQGRERGPEASPRRESRGREEEQQRHNPYYFHSQSIRSRHESEEGEVKYLERFTERTELLRGIENYRVVILDANPNTFMLPHHKDAESVAVVTRGRATLTLVSQETRESFNLECGDVIRVPAGATVYVINQDSNERLEMVKLLQPVNNPGQFREYYAAGAKSPDQSYLRVFSNDILVAALNTPRDRLERFFDQQEQREGVIIRASQEKLRALSQHAMSAGQRPWGRRSSGGPISLKSERPSYSNQFGQFFEACPEEHRQLQEMDVLVNYAEIKRGAMMVPHYNSKATVVVYVVEGTGRYEMACPHVSSQSYEGQGRREQEEEESTGRFQKVTARLARGDIFVIPAGHPIAITASQNENLRLLGFGINGENNQRNFLAGQNNIINQLEREAKELSFNMPREEIEEIFESQMESYFVPTERQSRRGQGRDHPLASILDFAFF</sequence>
<feature type="compositionally biased region" description="Basic and acidic residues" evidence="4">
    <location>
        <begin position="356"/>
        <end position="384"/>
    </location>
</feature>